<feature type="non-terminal residue" evidence="1">
    <location>
        <position position="1"/>
    </location>
</feature>
<sequence>IKEWILPGSIIISDCWKAYEKIEEHNNYIHLKVNHTLHFKDPKNRAHTNQIEGKSIYI</sequence>
<gene>
    <name evidence="1" type="ORF">APZ42_007767</name>
</gene>
<proteinExistence type="predicted"/>
<evidence type="ECO:0000313" key="2">
    <source>
        <dbReference type="Proteomes" id="UP000076858"/>
    </source>
</evidence>
<evidence type="ECO:0000313" key="1">
    <source>
        <dbReference type="EMBL" id="KZR97394.1"/>
    </source>
</evidence>
<dbReference type="AlphaFoldDB" id="A0A162D1J2"/>
<dbReference type="OrthoDB" id="6379547at2759"/>
<dbReference type="PANTHER" id="PTHR47163:SF2">
    <property type="entry name" value="SI:DKEY-17M8.2"/>
    <property type="match status" value="1"/>
</dbReference>
<name>A0A162D1J2_9CRUS</name>
<dbReference type="EMBL" id="LRGB01021647">
    <property type="protein sequence ID" value="KZR97394.1"/>
    <property type="molecule type" value="Genomic_DNA"/>
</dbReference>
<accession>A0A162D1J2</accession>
<dbReference type="InterPro" id="IPR053164">
    <property type="entry name" value="IS1016-like_transposase"/>
</dbReference>
<comment type="caution">
    <text evidence="1">The sequence shown here is derived from an EMBL/GenBank/DDBJ whole genome shotgun (WGS) entry which is preliminary data.</text>
</comment>
<reference evidence="1 2" key="1">
    <citation type="submission" date="2016-03" db="EMBL/GenBank/DDBJ databases">
        <title>EvidentialGene: Evidence-directed Construction of Genes on Genomes.</title>
        <authorList>
            <person name="Gilbert D.G."/>
            <person name="Choi J.-H."/>
            <person name="Mockaitis K."/>
            <person name="Colbourne J."/>
            <person name="Pfrender M."/>
        </authorList>
    </citation>
    <scope>NUCLEOTIDE SEQUENCE [LARGE SCALE GENOMIC DNA]</scope>
    <source>
        <strain evidence="1 2">Xinb3</strain>
        <tissue evidence="1">Complete organism</tissue>
    </source>
</reference>
<protein>
    <submittedName>
        <fullName evidence="1">Uncharacterized protein</fullName>
    </submittedName>
</protein>
<organism evidence="1 2">
    <name type="scientific">Daphnia magna</name>
    <dbReference type="NCBI Taxonomy" id="35525"/>
    <lineage>
        <taxon>Eukaryota</taxon>
        <taxon>Metazoa</taxon>
        <taxon>Ecdysozoa</taxon>
        <taxon>Arthropoda</taxon>
        <taxon>Crustacea</taxon>
        <taxon>Branchiopoda</taxon>
        <taxon>Diplostraca</taxon>
        <taxon>Cladocera</taxon>
        <taxon>Anomopoda</taxon>
        <taxon>Daphniidae</taxon>
        <taxon>Daphnia</taxon>
    </lineage>
</organism>
<dbReference type="Proteomes" id="UP000076858">
    <property type="component" value="Unassembled WGS sequence"/>
</dbReference>
<dbReference type="InterPro" id="IPR009750">
    <property type="entry name" value="DUF1317"/>
</dbReference>
<keyword evidence="2" id="KW-1185">Reference proteome</keyword>
<dbReference type="PANTHER" id="PTHR47163">
    <property type="entry name" value="DDE_TNP_IS1595 DOMAIN-CONTAINING PROTEIN"/>
    <property type="match status" value="1"/>
</dbReference>
<dbReference type="Pfam" id="PF07026">
    <property type="entry name" value="DUF1317"/>
    <property type="match status" value="1"/>
</dbReference>